<organism evidence="1 2">
    <name type="scientific">Batillaria attramentaria</name>
    <dbReference type="NCBI Taxonomy" id="370345"/>
    <lineage>
        <taxon>Eukaryota</taxon>
        <taxon>Metazoa</taxon>
        <taxon>Spiralia</taxon>
        <taxon>Lophotrochozoa</taxon>
        <taxon>Mollusca</taxon>
        <taxon>Gastropoda</taxon>
        <taxon>Caenogastropoda</taxon>
        <taxon>Sorbeoconcha</taxon>
        <taxon>Cerithioidea</taxon>
        <taxon>Batillariidae</taxon>
        <taxon>Batillaria</taxon>
    </lineage>
</organism>
<proteinExistence type="predicted"/>
<sequence length="86" mass="9437">MTACDVESTTMMWQKPGKRVSLPPKQVIVYNVVEKSHLLIVSKSDGRIVSSSSCKKLPGDSVNNCENKDVDEDFGERPPGVAVILF</sequence>
<comment type="caution">
    <text evidence="1">The sequence shown here is derived from an EMBL/GenBank/DDBJ whole genome shotgun (WGS) entry which is preliminary data.</text>
</comment>
<protein>
    <submittedName>
        <fullName evidence="1">Uncharacterized protein</fullName>
    </submittedName>
</protein>
<evidence type="ECO:0000313" key="2">
    <source>
        <dbReference type="Proteomes" id="UP001519460"/>
    </source>
</evidence>
<dbReference type="AlphaFoldDB" id="A0ABD0LMW4"/>
<accession>A0ABD0LMW4</accession>
<reference evidence="1 2" key="1">
    <citation type="journal article" date="2023" name="Sci. Data">
        <title>Genome assembly of the Korean intertidal mud-creeper Batillaria attramentaria.</title>
        <authorList>
            <person name="Patra A.K."/>
            <person name="Ho P.T."/>
            <person name="Jun S."/>
            <person name="Lee S.J."/>
            <person name="Kim Y."/>
            <person name="Won Y.J."/>
        </authorList>
    </citation>
    <scope>NUCLEOTIDE SEQUENCE [LARGE SCALE GENOMIC DNA]</scope>
    <source>
        <strain evidence="1">Wonlab-2016</strain>
    </source>
</reference>
<dbReference type="EMBL" id="JACVVK020000035">
    <property type="protein sequence ID" value="KAK7500798.1"/>
    <property type="molecule type" value="Genomic_DNA"/>
</dbReference>
<dbReference type="Proteomes" id="UP001519460">
    <property type="component" value="Unassembled WGS sequence"/>
</dbReference>
<gene>
    <name evidence="1" type="ORF">BaRGS_00008042</name>
</gene>
<evidence type="ECO:0000313" key="1">
    <source>
        <dbReference type="EMBL" id="KAK7500798.1"/>
    </source>
</evidence>
<name>A0ABD0LMW4_9CAEN</name>
<keyword evidence="2" id="KW-1185">Reference proteome</keyword>